<evidence type="ECO:0000313" key="2">
    <source>
        <dbReference type="EMBL" id="EHN58992.1"/>
    </source>
</evidence>
<proteinExistence type="predicted"/>
<sequence length="459" mass="52870">MSYLNNSFNRQVMNLQKMVGAYTGILSNPIVYKTGTSSGSLLNIINGNLPQYTKITVNPTSHINYHLSGYGFNFKESLAKFEGEALERYATVIAHEYKKDDILISSYSKLIKQKKHVVDLSLINLFDNKQLQTLHEYAGFRDTPLKRDDIISWTRTNSIFDPNCKIFIPTSMFFIGFQEKNNFFTAFSTGTASHESFNVAFLNAIIEYIQIDAFITSWYSNDSLQMIDYDSFPEQTKIKINYLLGENRNKYNIYFIDFSRYSVDLIPVIGTFLVAKDNLTVPAISFGLQGGMEINRVIIRSLSESIANLEMSAFNYLTDKTYIDQREDSMILDVDNNVKFFASPYNMEKNLNYLNSRFSKKRIRYETLKAENKLNSTLLDGKSSIEGSLRWLIHSLYKNSKYACFMDITPPFITPKDMRVVKVFIPELQAMCLPSEPFKKHPRFKGDKNGSNFYIHPLP</sequence>
<dbReference type="Gene3D" id="3.30.40.250">
    <property type="match status" value="1"/>
</dbReference>
<evidence type="ECO:0000313" key="3">
    <source>
        <dbReference type="Proteomes" id="UP000004959"/>
    </source>
</evidence>
<organism evidence="2 3">
    <name type="scientific">Oenococcus kitaharae DSM 17330</name>
    <dbReference type="NCBI Taxonomy" id="1045004"/>
    <lineage>
        <taxon>Bacteria</taxon>
        <taxon>Bacillati</taxon>
        <taxon>Bacillota</taxon>
        <taxon>Bacilli</taxon>
        <taxon>Lactobacillales</taxon>
        <taxon>Lactobacillaceae</taxon>
        <taxon>Oenococcus</taxon>
    </lineage>
</organism>
<reference evidence="2 3" key="1">
    <citation type="journal article" date="2012" name="PLoS ONE">
        <title>Functional divergence in the genus oenococcus as predicted by genome sequencing of the newly-described species, Oenococcus kitaharae.</title>
        <authorList>
            <person name="Borneman A.R."/>
            <person name="McCarthy J.M."/>
            <person name="Chambers P.J."/>
            <person name="Bartowsky E.J."/>
        </authorList>
    </citation>
    <scope>NUCLEOTIDE SEQUENCE [LARGE SCALE GENOMIC DNA]</scope>
    <source>
        <strain evidence="3">DSM17330</strain>
    </source>
</reference>
<dbReference type="PATRIC" id="fig|1045004.4.peg.890"/>
<dbReference type="Gene3D" id="3.30.160.660">
    <property type="match status" value="1"/>
</dbReference>
<dbReference type="STRING" id="336988.NT96_07920"/>
<dbReference type="Pfam" id="PF02624">
    <property type="entry name" value="YcaO"/>
    <property type="match status" value="1"/>
</dbReference>
<accession>G9WII0</accession>
<comment type="caution">
    <text evidence="2">The sequence shown here is derived from an EMBL/GenBank/DDBJ whole genome shotgun (WGS) entry which is preliminary data.</text>
</comment>
<dbReference type="AlphaFoldDB" id="G9WII0"/>
<dbReference type="HOGENOM" id="CLU_626712_0_0_9"/>
<name>G9WII0_9LACO</name>
<protein>
    <submittedName>
        <fullName evidence="2">Streptolysin S biosynthesis protein D</fullName>
    </submittedName>
</protein>
<dbReference type="PROSITE" id="PS51664">
    <property type="entry name" value="YCAO"/>
    <property type="match status" value="1"/>
</dbReference>
<dbReference type="Proteomes" id="UP000004959">
    <property type="component" value="Chromosome"/>
</dbReference>
<feature type="domain" description="YcaO" evidence="1">
    <location>
        <begin position="69"/>
        <end position="459"/>
    </location>
</feature>
<dbReference type="InterPro" id="IPR003776">
    <property type="entry name" value="YcaO-like_dom"/>
</dbReference>
<evidence type="ECO:0000259" key="1">
    <source>
        <dbReference type="PROSITE" id="PS51664"/>
    </source>
</evidence>
<dbReference type="EMBL" id="AFVZ01000001">
    <property type="protein sequence ID" value="EHN58992.1"/>
    <property type="molecule type" value="Genomic_DNA"/>
</dbReference>
<dbReference type="Gene3D" id="3.30.1330.230">
    <property type="match status" value="1"/>
</dbReference>
<keyword evidence="3" id="KW-1185">Reference proteome</keyword>
<dbReference type="eggNOG" id="COG1944">
    <property type="taxonomic scope" value="Bacteria"/>
</dbReference>
<gene>
    <name evidence="2" type="ORF">OKIT_0887</name>
</gene>
<dbReference type="OrthoDB" id="305162at2"/>
<dbReference type="PANTHER" id="PTHR37809:SF1">
    <property type="entry name" value="RIBOSOMAL PROTEIN S12 METHYLTHIOTRANSFERASE ACCESSORY FACTOR YCAO"/>
    <property type="match status" value="1"/>
</dbReference>
<dbReference type="PANTHER" id="PTHR37809">
    <property type="entry name" value="RIBOSOMAL PROTEIN S12 METHYLTHIOTRANSFERASE ACCESSORY FACTOR YCAO"/>
    <property type="match status" value="1"/>
</dbReference>